<evidence type="ECO:0000256" key="3">
    <source>
        <dbReference type="ARBA" id="ARBA00022801"/>
    </source>
</evidence>
<dbReference type="RefSeq" id="WP_201177223.1">
    <property type="nucleotide sequence ID" value="NZ_JAEPWM010000013.1"/>
</dbReference>
<dbReference type="GO" id="GO:0006508">
    <property type="term" value="P:proteolysis"/>
    <property type="evidence" value="ECO:0007669"/>
    <property type="project" value="UniProtKB-KW"/>
</dbReference>
<comment type="similarity">
    <text evidence="1">Belongs to the peptidase S1C family.</text>
</comment>
<dbReference type="GO" id="GO:0004252">
    <property type="term" value="F:serine-type endopeptidase activity"/>
    <property type="evidence" value="ECO:0007669"/>
    <property type="project" value="InterPro"/>
</dbReference>
<dbReference type="Pfam" id="PF13180">
    <property type="entry name" value="PDZ_2"/>
    <property type="match status" value="1"/>
</dbReference>
<comment type="caution">
    <text evidence="7">The sequence shown here is derived from an EMBL/GenBank/DDBJ whole genome shotgun (WGS) entry which is preliminary data.</text>
</comment>
<sequence length="338" mass="35836">MPLASAACRLAGILLLAVLRAAHAGRLPPQAAADAITHAMQAVVGLQVTVAEDARSADTLGEEREGSGVVIGPDGLILTIGYLIIEADTIQVTTSDNRVLPARAVGYDQATGFGLVRPVLPLRGIEPVTLGTARGLPERTSLLAATGGEDGRAELIELVSTRPFSGYWEYHIDGALFATPPLRNHSGAPLFNASGELVGIGSLFVGNARGDRRQVPGNMFVPVDLLKPILGEMQQTGTTSMGHRPWLGLTSTEQEGRIRIVRVHQDSPAEEAGLVPGDIVLAVDGEKVGTLESFYKKLWARPEPESEVQLTVQHGGKIVELTVHAVDRLKTMRKPAGI</sequence>
<dbReference type="Proteomes" id="UP000630528">
    <property type="component" value="Unassembled WGS sequence"/>
</dbReference>
<keyword evidence="4" id="KW-0720">Serine protease</keyword>
<dbReference type="InterPro" id="IPR009003">
    <property type="entry name" value="Peptidase_S1_PA"/>
</dbReference>
<evidence type="ECO:0000256" key="4">
    <source>
        <dbReference type="ARBA" id="ARBA00022825"/>
    </source>
</evidence>
<dbReference type="PANTHER" id="PTHR22939">
    <property type="entry name" value="SERINE PROTEASE FAMILY S1C HTRA-RELATED"/>
    <property type="match status" value="1"/>
</dbReference>
<keyword evidence="5" id="KW-0732">Signal</keyword>
<gene>
    <name evidence="7" type="ORF">JJB11_23260</name>
</gene>
<dbReference type="InterPro" id="IPR043504">
    <property type="entry name" value="Peptidase_S1_PA_chymotrypsin"/>
</dbReference>
<feature type="signal peptide" evidence="5">
    <location>
        <begin position="1"/>
        <end position="24"/>
    </location>
</feature>
<evidence type="ECO:0000313" key="8">
    <source>
        <dbReference type="Proteomes" id="UP000630528"/>
    </source>
</evidence>
<dbReference type="SMART" id="SM00228">
    <property type="entry name" value="PDZ"/>
    <property type="match status" value="1"/>
</dbReference>
<feature type="domain" description="PDZ" evidence="6">
    <location>
        <begin position="222"/>
        <end position="288"/>
    </location>
</feature>
<evidence type="ECO:0000313" key="7">
    <source>
        <dbReference type="EMBL" id="MBK6009028.1"/>
    </source>
</evidence>
<dbReference type="Gene3D" id="2.40.10.10">
    <property type="entry name" value="Trypsin-like serine proteases"/>
    <property type="match status" value="2"/>
</dbReference>
<name>A0A934TX30_9BURK</name>
<evidence type="ECO:0000256" key="1">
    <source>
        <dbReference type="ARBA" id="ARBA00010541"/>
    </source>
</evidence>
<evidence type="ECO:0000259" key="6">
    <source>
        <dbReference type="PROSITE" id="PS50106"/>
    </source>
</evidence>
<evidence type="ECO:0000256" key="5">
    <source>
        <dbReference type="SAM" id="SignalP"/>
    </source>
</evidence>
<keyword evidence="8" id="KW-1185">Reference proteome</keyword>
<proteinExistence type="inferred from homology"/>
<keyword evidence="2 7" id="KW-0645">Protease</keyword>
<dbReference type="EMBL" id="JAEPWM010000013">
    <property type="protein sequence ID" value="MBK6009028.1"/>
    <property type="molecule type" value="Genomic_DNA"/>
</dbReference>
<dbReference type="PANTHER" id="PTHR22939:SF129">
    <property type="entry name" value="SERINE PROTEASE HTRA2, MITOCHONDRIAL"/>
    <property type="match status" value="1"/>
</dbReference>
<dbReference type="SUPFAM" id="SSF50156">
    <property type="entry name" value="PDZ domain-like"/>
    <property type="match status" value="1"/>
</dbReference>
<reference evidence="7" key="1">
    <citation type="journal article" date="2012" name="J. Microbiol. Biotechnol.">
        <title>Ramlibacter ginsenosidimutans sp. nov., with ginsenoside-converting activity.</title>
        <authorList>
            <person name="Wang L."/>
            <person name="An D.S."/>
            <person name="Kim S.G."/>
            <person name="Jin F.X."/>
            <person name="Kim S.C."/>
            <person name="Lee S.T."/>
            <person name="Im W.T."/>
        </authorList>
    </citation>
    <scope>NUCLEOTIDE SEQUENCE</scope>
    <source>
        <strain evidence="7">KACC 17527</strain>
    </source>
</reference>
<organism evidence="7 8">
    <name type="scientific">Ramlibacter ginsenosidimutans</name>
    <dbReference type="NCBI Taxonomy" id="502333"/>
    <lineage>
        <taxon>Bacteria</taxon>
        <taxon>Pseudomonadati</taxon>
        <taxon>Pseudomonadota</taxon>
        <taxon>Betaproteobacteria</taxon>
        <taxon>Burkholderiales</taxon>
        <taxon>Comamonadaceae</taxon>
        <taxon>Ramlibacter</taxon>
    </lineage>
</organism>
<dbReference type="PRINTS" id="PR00834">
    <property type="entry name" value="PROTEASES2C"/>
</dbReference>
<keyword evidence="3" id="KW-0378">Hydrolase</keyword>
<dbReference type="PROSITE" id="PS50106">
    <property type="entry name" value="PDZ"/>
    <property type="match status" value="1"/>
</dbReference>
<dbReference type="SUPFAM" id="SSF50494">
    <property type="entry name" value="Trypsin-like serine proteases"/>
    <property type="match status" value="1"/>
</dbReference>
<dbReference type="InterPro" id="IPR036034">
    <property type="entry name" value="PDZ_sf"/>
</dbReference>
<dbReference type="Gene3D" id="2.30.42.10">
    <property type="match status" value="1"/>
</dbReference>
<accession>A0A934TX30</accession>
<dbReference type="AlphaFoldDB" id="A0A934TX30"/>
<dbReference type="InterPro" id="IPR001940">
    <property type="entry name" value="Peptidase_S1C"/>
</dbReference>
<protein>
    <submittedName>
        <fullName evidence="7">Serine protease</fullName>
    </submittedName>
</protein>
<dbReference type="InterPro" id="IPR001478">
    <property type="entry name" value="PDZ"/>
</dbReference>
<evidence type="ECO:0000256" key="2">
    <source>
        <dbReference type="ARBA" id="ARBA00022670"/>
    </source>
</evidence>
<feature type="chain" id="PRO_5036679819" evidence="5">
    <location>
        <begin position="25"/>
        <end position="338"/>
    </location>
</feature>
<reference evidence="7" key="2">
    <citation type="submission" date="2021-01" db="EMBL/GenBank/DDBJ databases">
        <authorList>
            <person name="Kang M."/>
        </authorList>
    </citation>
    <scope>NUCLEOTIDE SEQUENCE</scope>
    <source>
        <strain evidence="7">KACC 17527</strain>
    </source>
</reference>
<dbReference type="Pfam" id="PF13365">
    <property type="entry name" value="Trypsin_2"/>
    <property type="match status" value="1"/>
</dbReference>